<dbReference type="GO" id="GO:0007179">
    <property type="term" value="P:transforming growth factor beta receptor signaling pathway"/>
    <property type="evidence" value="ECO:0007669"/>
    <property type="project" value="TreeGrafter"/>
</dbReference>
<organism evidence="3 4">
    <name type="scientific">Ficedula albicollis</name>
    <name type="common">Collared flycatcher</name>
    <name type="synonym">Muscicapa albicollis</name>
    <dbReference type="NCBI Taxonomy" id="59894"/>
    <lineage>
        <taxon>Eukaryota</taxon>
        <taxon>Metazoa</taxon>
        <taxon>Chordata</taxon>
        <taxon>Craniata</taxon>
        <taxon>Vertebrata</taxon>
        <taxon>Euteleostomi</taxon>
        <taxon>Archelosauria</taxon>
        <taxon>Archosauria</taxon>
        <taxon>Dinosauria</taxon>
        <taxon>Saurischia</taxon>
        <taxon>Theropoda</taxon>
        <taxon>Coelurosauria</taxon>
        <taxon>Aves</taxon>
        <taxon>Neognathae</taxon>
        <taxon>Neoaves</taxon>
        <taxon>Telluraves</taxon>
        <taxon>Australaves</taxon>
        <taxon>Passeriformes</taxon>
        <taxon>Muscicapidae</taxon>
        <taxon>Ficedula</taxon>
    </lineage>
</organism>
<dbReference type="GO" id="GO:0005178">
    <property type="term" value="F:integrin binding"/>
    <property type="evidence" value="ECO:0007669"/>
    <property type="project" value="TreeGrafter"/>
</dbReference>
<keyword evidence="4" id="KW-1185">Reference proteome</keyword>
<dbReference type="GeneTree" id="ENSGT00940000156239"/>
<evidence type="ECO:0000313" key="3">
    <source>
        <dbReference type="Ensembl" id="ENSFALP00000016105.1"/>
    </source>
</evidence>
<name>A0A803V049_FICAL</name>
<reference evidence="3" key="2">
    <citation type="submission" date="2025-08" db="UniProtKB">
        <authorList>
            <consortium name="Ensembl"/>
        </authorList>
    </citation>
    <scope>IDENTIFICATION</scope>
</reference>
<dbReference type="Ensembl" id="ENSFALT00000036711.1">
    <property type="protein sequence ID" value="ENSFALP00000016105.1"/>
    <property type="gene ID" value="ENSFALG00000024687.1"/>
</dbReference>
<dbReference type="GO" id="GO:0033631">
    <property type="term" value="P:cell-cell adhesion mediated by integrin"/>
    <property type="evidence" value="ECO:0007669"/>
    <property type="project" value="TreeGrafter"/>
</dbReference>
<proteinExistence type="predicted"/>
<sequence>AGKGLAFPSGCLGQLFLFFPGFQDISLLTSYEVVTPQRLGRERREASSSSSIQVLVSYAIEIEGKEYTIHLEKNKELLPKDFTVYTYDKEGKLQLDHPDVQVGFPAAHTLTEVTGAPGDYQRILGTHSFC</sequence>
<protein>
    <recommendedName>
        <fullName evidence="2">Peptidase M12B propeptide domain-containing protein</fullName>
    </recommendedName>
</protein>
<dbReference type="InterPro" id="IPR002870">
    <property type="entry name" value="Peptidase_M12B_N"/>
</dbReference>
<dbReference type="GO" id="GO:0006509">
    <property type="term" value="P:membrane protein ectodomain proteolysis"/>
    <property type="evidence" value="ECO:0007669"/>
    <property type="project" value="TreeGrafter"/>
</dbReference>
<evidence type="ECO:0000313" key="4">
    <source>
        <dbReference type="Proteomes" id="UP000016665"/>
    </source>
</evidence>
<dbReference type="PANTHER" id="PTHR11905">
    <property type="entry name" value="ADAM A DISINTEGRIN AND METALLOPROTEASE DOMAIN"/>
    <property type="match status" value="1"/>
</dbReference>
<keyword evidence="1" id="KW-1015">Disulfide bond</keyword>
<dbReference type="GO" id="GO:0005615">
    <property type="term" value="C:extracellular space"/>
    <property type="evidence" value="ECO:0007669"/>
    <property type="project" value="TreeGrafter"/>
</dbReference>
<dbReference type="Proteomes" id="UP000016665">
    <property type="component" value="Chromosome 22"/>
</dbReference>
<reference evidence="3 4" key="1">
    <citation type="journal article" date="2012" name="Nature">
        <title>The genomic landscape of species divergence in Ficedula flycatchers.</title>
        <authorList>
            <person name="Ellegren H."/>
            <person name="Smeds L."/>
            <person name="Burri R."/>
            <person name="Olason P.I."/>
            <person name="Backstrom N."/>
            <person name="Kawakami T."/>
            <person name="Kunstner A."/>
            <person name="Makinen H."/>
            <person name="Nadachowska-Brzyska K."/>
            <person name="Qvarnstrom A."/>
            <person name="Uebbing S."/>
            <person name="Wolf J.B."/>
        </authorList>
    </citation>
    <scope>NUCLEOTIDE SEQUENCE [LARGE SCALE GENOMIC DNA]</scope>
</reference>
<reference evidence="3" key="3">
    <citation type="submission" date="2025-09" db="UniProtKB">
        <authorList>
            <consortium name="Ensembl"/>
        </authorList>
    </citation>
    <scope>IDENTIFICATION</scope>
</reference>
<evidence type="ECO:0000256" key="1">
    <source>
        <dbReference type="ARBA" id="ARBA00023157"/>
    </source>
</evidence>
<accession>A0A803V049</accession>
<feature type="domain" description="Peptidase M12B propeptide" evidence="2">
    <location>
        <begin position="32"/>
        <end position="100"/>
    </location>
</feature>
<dbReference type="Pfam" id="PF01562">
    <property type="entry name" value="Pep_M12B_propep"/>
    <property type="match status" value="1"/>
</dbReference>
<dbReference type="GO" id="GO:0005886">
    <property type="term" value="C:plasma membrane"/>
    <property type="evidence" value="ECO:0007669"/>
    <property type="project" value="TreeGrafter"/>
</dbReference>
<dbReference type="PANTHER" id="PTHR11905:SF136">
    <property type="entry name" value="DISINTEGRIN AND METALLOPROTEINASE DOMAIN-CONTAINING PROTEIN 9"/>
    <property type="match status" value="1"/>
</dbReference>
<evidence type="ECO:0000259" key="2">
    <source>
        <dbReference type="Pfam" id="PF01562"/>
    </source>
</evidence>
<dbReference type="AlphaFoldDB" id="A0A803V049"/>